<evidence type="ECO:0000313" key="3">
    <source>
        <dbReference type="EMBL" id="CAH2101138.1"/>
    </source>
</evidence>
<reference evidence="3" key="1">
    <citation type="submission" date="2022-03" db="EMBL/GenBank/DDBJ databases">
        <authorList>
            <person name="Tunstrom K."/>
        </authorList>
    </citation>
    <scope>NUCLEOTIDE SEQUENCE</scope>
</reference>
<feature type="domain" description="DDE-1" evidence="2">
    <location>
        <begin position="98"/>
        <end position="265"/>
    </location>
</feature>
<dbReference type="AlphaFoldDB" id="A0AAU9UPM9"/>
<proteinExistence type="predicted"/>
<sequence>MAGDYWLRLFRKRYKEELSLRKPEATSLARSSAFNKHTVELTFNNYKKVSQCPSDLQAANIWNIDETGLSTVHVPPKILAPIGVKQVGSMTSAERGATVTMIAACNAGGGFIPPMLIFPRVNFKDFMIYGAPEGTVGAASPSGWSNDATFVMFMEHFIKFTRPSKERPVIVLMDNHESHISVTAIRLAKENGVILVTLHPHTSNKMQPLDKSVFGPFKTYFNQAANEKLMTPGHIGKPLTIYDIAELVGKAFPIAFTPINIANGFKATGFHPLNENIFSDADFLAANFSDRPLPQEMSTQPDRLLPEESFAQADSLLQEPPVQTDHLLPQESCAQTGNQSTQELAQESSDQAEKSLLNISKTPQKLEPCSSKLITPEIIRPHPKVAPRKGTHKGRPKGKSRILTDTPEKNAIEALKKVKKVGLNP</sequence>
<name>A0AAU9UPM9_EUPED</name>
<dbReference type="Gene3D" id="3.30.420.10">
    <property type="entry name" value="Ribonuclease H-like superfamily/Ribonuclease H"/>
    <property type="match status" value="1"/>
</dbReference>
<evidence type="ECO:0000256" key="1">
    <source>
        <dbReference type="SAM" id="MobiDB-lite"/>
    </source>
</evidence>
<gene>
    <name evidence="3" type="ORF">EEDITHA_LOCUS15927</name>
</gene>
<dbReference type="PANTHER" id="PTHR19303:SF71">
    <property type="entry name" value="ZINC FINGER PHD-TYPE DOMAIN-CONTAINING PROTEIN"/>
    <property type="match status" value="1"/>
</dbReference>
<evidence type="ECO:0000259" key="2">
    <source>
        <dbReference type="Pfam" id="PF03184"/>
    </source>
</evidence>
<feature type="compositionally biased region" description="Basic residues" evidence="1">
    <location>
        <begin position="381"/>
        <end position="400"/>
    </location>
</feature>
<dbReference type="Proteomes" id="UP001153954">
    <property type="component" value="Unassembled WGS sequence"/>
</dbReference>
<keyword evidence="4" id="KW-1185">Reference proteome</keyword>
<feature type="region of interest" description="Disordered" evidence="1">
    <location>
        <begin position="334"/>
        <end position="353"/>
    </location>
</feature>
<dbReference type="InterPro" id="IPR036397">
    <property type="entry name" value="RNaseH_sf"/>
</dbReference>
<dbReference type="GO" id="GO:0003677">
    <property type="term" value="F:DNA binding"/>
    <property type="evidence" value="ECO:0007669"/>
    <property type="project" value="TreeGrafter"/>
</dbReference>
<dbReference type="GO" id="GO:0005634">
    <property type="term" value="C:nucleus"/>
    <property type="evidence" value="ECO:0007669"/>
    <property type="project" value="TreeGrafter"/>
</dbReference>
<accession>A0AAU9UPM9</accession>
<protein>
    <recommendedName>
        <fullName evidence="2">DDE-1 domain-containing protein</fullName>
    </recommendedName>
</protein>
<organism evidence="3 4">
    <name type="scientific">Euphydryas editha</name>
    <name type="common">Edith's checkerspot</name>
    <dbReference type="NCBI Taxonomy" id="104508"/>
    <lineage>
        <taxon>Eukaryota</taxon>
        <taxon>Metazoa</taxon>
        <taxon>Ecdysozoa</taxon>
        <taxon>Arthropoda</taxon>
        <taxon>Hexapoda</taxon>
        <taxon>Insecta</taxon>
        <taxon>Pterygota</taxon>
        <taxon>Neoptera</taxon>
        <taxon>Endopterygota</taxon>
        <taxon>Lepidoptera</taxon>
        <taxon>Glossata</taxon>
        <taxon>Ditrysia</taxon>
        <taxon>Papilionoidea</taxon>
        <taxon>Nymphalidae</taxon>
        <taxon>Nymphalinae</taxon>
        <taxon>Euphydryas</taxon>
    </lineage>
</organism>
<dbReference type="InterPro" id="IPR050863">
    <property type="entry name" value="CenT-Element_Derived"/>
</dbReference>
<dbReference type="Pfam" id="PF03184">
    <property type="entry name" value="DDE_1"/>
    <property type="match status" value="1"/>
</dbReference>
<comment type="caution">
    <text evidence="3">The sequence shown here is derived from an EMBL/GenBank/DDBJ whole genome shotgun (WGS) entry which is preliminary data.</text>
</comment>
<feature type="compositionally biased region" description="Polar residues" evidence="1">
    <location>
        <begin position="334"/>
        <end position="349"/>
    </location>
</feature>
<dbReference type="PANTHER" id="PTHR19303">
    <property type="entry name" value="TRANSPOSON"/>
    <property type="match status" value="1"/>
</dbReference>
<evidence type="ECO:0000313" key="4">
    <source>
        <dbReference type="Proteomes" id="UP001153954"/>
    </source>
</evidence>
<dbReference type="InterPro" id="IPR004875">
    <property type="entry name" value="DDE_SF_endonuclease_dom"/>
</dbReference>
<feature type="region of interest" description="Disordered" evidence="1">
    <location>
        <begin position="371"/>
        <end position="407"/>
    </location>
</feature>
<dbReference type="EMBL" id="CAKOGL010000023">
    <property type="protein sequence ID" value="CAH2101138.1"/>
    <property type="molecule type" value="Genomic_DNA"/>
</dbReference>